<feature type="transmembrane region" description="Helical" evidence="1">
    <location>
        <begin position="102"/>
        <end position="121"/>
    </location>
</feature>
<feature type="transmembrane region" description="Helical" evidence="1">
    <location>
        <begin position="70"/>
        <end position="90"/>
    </location>
</feature>
<dbReference type="PROSITE" id="PS51257">
    <property type="entry name" value="PROKAR_LIPOPROTEIN"/>
    <property type="match status" value="1"/>
</dbReference>
<keyword evidence="3" id="KW-1185">Reference proteome</keyword>
<proteinExistence type="predicted"/>
<protein>
    <recommendedName>
        <fullName evidence="4">Peptidase M50 domain-containing protein</fullName>
    </recommendedName>
</protein>
<feature type="transmembrane region" description="Helical" evidence="1">
    <location>
        <begin position="12"/>
        <end position="32"/>
    </location>
</feature>
<dbReference type="eggNOG" id="ENOG5033WWQ">
    <property type="taxonomic scope" value="Bacteria"/>
</dbReference>
<feature type="transmembrane region" description="Helical" evidence="1">
    <location>
        <begin position="171"/>
        <end position="192"/>
    </location>
</feature>
<dbReference type="Proteomes" id="UP000028542">
    <property type="component" value="Unassembled WGS sequence"/>
</dbReference>
<name>A0A084JE57_9CLOT</name>
<keyword evidence="1" id="KW-0812">Transmembrane</keyword>
<keyword evidence="1" id="KW-1133">Transmembrane helix</keyword>
<feature type="transmembrane region" description="Helical" evidence="1">
    <location>
        <begin position="141"/>
        <end position="159"/>
    </location>
</feature>
<evidence type="ECO:0000313" key="3">
    <source>
        <dbReference type="Proteomes" id="UP000028542"/>
    </source>
</evidence>
<evidence type="ECO:0000313" key="2">
    <source>
        <dbReference type="EMBL" id="KEZ87241.1"/>
    </source>
</evidence>
<gene>
    <name evidence="2" type="ORF">IO99_06585</name>
</gene>
<dbReference type="RefSeq" id="WP_035131471.1">
    <property type="nucleotide sequence ID" value="NZ_JPMD01000014.1"/>
</dbReference>
<dbReference type="EMBL" id="JPMD01000014">
    <property type="protein sequence ID" value="KEZ87241.1"/>
    <property type="molecule type" value="Genomic_DNA"/>
</dbReference>
<comment type="caution">
    <text evidence="2">The sequence shown here is derived from an EMBL/GenBank/DDBJ whole genome shotgun (WGS) entry which is preliminary data.</text>
</comment>
<reference evidence="2 3" key="1">
    <citation type="submission" date="2014-07" db="EMBL/GenBank/DDBJ databases">
        <title>Draft genome of Clostridium sulfidigenes 113A isolated from sediments associated with methane hydrate from Krishna Godavari basin.</title>
        <authorList>
            <person name="Honkalas V.S."/>
            <person name="Dabir A.P."/>
            <person name="Arora P."/>
            <person name="Dhakephalkar P.K."/>
        </authorList>
    </citation>
    <scope>NUCLEOTIDE SEQUENCE [LARGE SCALE GENOMIC DNA]</scope>
    <source>
        <strain evidence="2 3">113A</strain>
    </source>
</reference>
<accession>A0A084JE57</accession>
<dbReference type="AlphaFoldDB" id="A0A084JE57"/>
<keyword evidence="1" id="KW-0472">Membrane</keyword>
<organism evidence="2 3">
    <name type="scientific">Clostridium sulfidigenes</name>
    <dbReference type="NCBI Taxonomy" id="318464"/>
    <lineage>
        <taxon>Bacteria</taxon>
        <taxon>Bacillati</taxon>
        <taxon>Bacillota</taxon>
        <taxon>Clostridia</taxon>
        <taxon>Eubacteriales</taxon>
        <taxon>Clostridiaceae</taxon>
        <taxon>Clostridium</taxon>
    </lineage>
</organism>
<evidence type="ECO:0008006" key="4">
    <source>
        <dbReference type="Google" id="ProtNLM"/>
    </source>
</evidence>
<dbReference type="STRING" id="318464.IO99_06585"/>
<sequence>MKLLLEIAISYFTLYLVIWLHELGHSYFYWIYGCKENWLKVSVKPYLFFSTPAPVDEDRVEYLTDKQNLIVSYGGIVVNLFMAFVVIIIIQINSIRNNYIELFLYQFVTLHLAEVVTYLVLGNIYLVSDMKGIADIKPKLRPVNFVLGILVSAVYFIFIKQIPQQIFSITIIFNLIAIICMGIGRIAFTYYYSKKQQ</sequence>
<evidence type="ECO:0000256" key="1">
    <source>
        <dbReference type="SAM" id="Phobius"/>
    </source>
</evidence>